<feature type="domain" description="Acyl-CoA thioesterase-like N-terminal HotDog" evidence="1">
    <location>
        <begin position="31"/>
        <end position="111"/>
    </location>
</feature>
<accession>A0ABT7SRU0</accession>
<sequence>MSAYYRLRERHINEQGVAIAHYEPTEHAQGVWNPNEQHMAPATGVLCNELEQFAPRPELRYARINLDIWGMIRFAPFTIETRILRPGRTIELVEARMLLKGQSCIVANAWRLQTSDTSSIAGLEDEAIPDHEQMGDWHTFSTWGGGYINSLQVKSNDERRPGHGVVWMKNELEMVEGHQTSAFVRLMGMVDTANGVAARTEPGAWVFPNVDLNINLLRMPQGRWLGFDTHQQYGDDGIGLTSSVLHDELGVFGRSEQTLTIRALGPVSSR</sequence>
<comment type="caution">
    <text evidence="3">The sequence shown here is derived from an EMBL/GenBank/DDBJ whole genome shotgun (WGS) entry which is preliminary data.</text>
</comment>
<evidence type="ECO:0000313" key="4">
    <source>
        <dbReference type="Proteomes" id="UP001241056"/>
    </source>
</evidence>
<protein>
    <submittedName>
        <fullName evidence="3">Thioesterase family protein</fullName>
    </submittedName>
</protein>
<dbReference type="RefSeq" id="WP_289410952.1">
    <property type="nucleotide sequence ID" value="NZ_JAUCDY010000009.1"/>
</dbReference>
<dbReference type="Pfam" id="PF20789">
    <property type="entry name" value="4HBT_3C"/>
    <property type="match status" value="1"/>
</dbReference>
<dbReference type="SUPFAM" id="SSF54637">
    <property type="entry name" value="Thioesterase/thiol ester dehydrase-isomerase"/>
    <property type="match status" value="1"/>
</dbReference>
<evidence type="ECO:0000313" key="3">
    <source>
        <dbReference type="EMBL" id="MDM7858269.1"/>
    </source>
</evidence>
<dbReference type="Proteomes" id="UP001241056">
    <property type="component" value="Unassembled WGS sequence"/>
</dbReference>
<evidence type="ECO:0000259" key="2">
    <source>
        <dbReference type="Pfam" id="PF20789"/>
    </source>
</evidence>
<reference evidence="3 4" key="1">
    <citation type="submission" date="2023-06" db="EMBL/GenBank/DDBJ databases">
        <title>Thiopseudomonas sp. CY1220 draft genome sequence.</title>
        <authorList>
            <person name="Zhao G."/>
            <person name="An M."/>
        </authorList>
    </citation>
    <scope>NUCLEOTIDE SEQUENCE [LARGE SCALE GENOMIC DNA]</scope>
    <source>
        <strain evidence="3 4">CY1220</strain>
    </source>
</reference>
<dbReference type="InterPro" id="IPR049450">
    <property type="entry name" value="ACOT8-like_C"/>
</dbReference>
<proteinExistence type="predicted"/>
<keyword evidence="4" id="KW-1185">Reference proteome</keyword>
<dbReference type="InterPro" id="IPR029069">
    <property type="entry name" value="HotDog_dom_sf"/>
</dbReference>
<name>A0ABT7SRU0_9GAMM</name>
<dbReference type="Pfam" id="PF13622">
    <property type="entry name" value="4HBT_3"/>
    <property type="match status" value="1"/>
</dbReference>
<feature type="domain" description="Acyl-CoA thioesterase-like C-terminal" evidence="2">
    <location>
        <begin position="159"/>
        <end position="260"/>
    </location>
</feature>
<dbReference type="InterPro" id="IPR042171">
    <property type="entry name" value="Acyl-CoA_hotdog"/>
</dbReference>
<organism evidence="3 4">
    <name type="scientific">Thiopseudomonas acetoxidans</name>
    <dbReference type="NCBI Taxonomy" id="3041622"/>
    <lineage>
        <taxon>Bacteria</taxon>
        <taxon>Pseudomonadati</taxon>
        <taxon>Pseudomonadota</taxon>
        <taxon>Gammaproteobacteria</taxon>
        <taxon>Pseudomonadales</taxon>
        <taxon>Pseudomonadaceae</taxon>
        <taxon>Thiopseudomonas</taxon>
    </lineage>
</organism>
<evidence type="ECO:0000259" key="1">
    <source>
        <dbReference type="Pfam" id="PF13622"/>
    </source>
</evidence>
<dbReference type="InterPro" id="IPR049449">
    <property type="entry name" value="TesB_ACOT8-like_N"/>
</dbReference>
<dbReference type="Gene3D" id="2.40.160.210">
    <property type="entry name" value="Acyl-CoA thioesterase, double hotdog domain"/>
    <property type="match status" value="1"/>
</dbReference>
<dbReference type="EMBL" id="JAUCDY010000009">
    <property type="protein sequence ID" value="MDM7858269.1"/>
    <property type="molecule type" value="Genomic_DNA"/>
</dbReference>
<gene>
    <name evidence="3" type="ORF">QEZ41_08250</name>
</gene>